<evidence type="ECO:0000256" key="2">
    <source>
        <dbReference type="SAM" id="SignalP"/>
    </source>
</evidence>
<dbReference type="CDD" id="cd01099">
    <property type="entry name" value="PAN_AP_HGF"/>
    <property type="match status" value="3"/>
</dbReference>
<evidence type="ECO:0000256" key="1">
    <source>
        <dbReference type="SAM" id="MobiDB-lite"/>
    </source>
</evidence>
<dbReference type="SUPFAM" id="SSF57414">
    <property type="entry name" value="Hairpin loop containing domain-like"/>
    <property type="match status" value="3"/>
</dbReference>
<dbReference type="EMBL" id="GEDC01021624">
    <property type="protein sequence ID" value="JAS15674.1"/>
    <property type="molecule type" value="Transcribed_RNA"/>
</dbReference>
<organism evidence="4">
    <name type="scientific">Clastoptera arizonana</name>
    <name type="common">Arizona spittle bug</name>
    <dbReference type="NCBI Taxonomy" id="38151"/>
    <lineage>
        <taxon>Eukaryota</taxon>
        <taxon>Metazoa</taxon>
        <taxon>Ecdysozoa</taxon>
        <taxon>Arthropoda</taxon>
        <taxon>Hexapoda</taxon>
        <taxon>Insecta</taxon>
        <taxon>Pterygota</taxon>
        <taxon>Neoptera</taxon>
        <taxon>Paraneoptera</taxon>
        <taxon>Hemiptera</taxon>
        <taxon>Auchenorrhyncha</taxon>
        <taxon>Cercopoidea</taxon>
        <taxon>Clastopteridae</taxon>
        <taxon>Clastoptera</taxon>
    </lineage>
</organism>
<keyword evidence="2" id="KW-0732">Signal</keyword>
<evidence type="ECO:0000313" key="4">
    <source>
        <dbReference type="EMBL" id="JAS15674.1"/>
    </source>
</evidence>
<feature type="domain" description="Apple" evidence="3">
    <location>
        <begin position="185"/>
        <end position="271"/>
    </location>
</feature>
<dbReference type="PANTHER" id="PTHR47327">
    <property type="entry name" value="FI18240P1-RELATED"/>
    <property type="match status" value="1"/>
</dbReference>
<sequence>MHFGLKFYIVWIYSTLVADAGEPSGIIVIEESTVCFRLFVTGRRVDERYIRKFLVCETRSQCEVACLQQVEFYCQGFNFRYSAGKQWGSSCELTSVSPQHLDLTADFNSDTSYDFFERDNSRSNCLPPSSNSRHWSPHGPQYEDKNKRIGAGGSYSSSYGGGGGFNGNYYGGGQGFSLQLPSDECFVRAKTGFRLDRSIVLLFISVPSLQHCESLCANEKKFVCNIFSFRYSNAPNQPRENCMLVELPYNHLNHYNQLIPDRDYDIYIKNPYGHPQCQPPKSFYISECFERVRSGLRLDNILSKLVLLADSLGDCERACINSKLFTCRAFSFQYNPHDSINQEPTNCHLTDWPLSEIKTMKHLIEDEGCELYLRGSYGHGCEFDRFHNRPQLSIPFHSNIIPHDDHATYPKRPIAPETPSYYFSKYYPPNNSPNYIEPFGYGPSRKPPQKVDFFPYFKNQRPPDGPIFVSGKLPPQGFGGSGSEGYLPPSSLGVTNNINPLQKPNFCYIVYTSPARLVPSSIRNSLIVFNEADCKAACTKARETSLFRCASLSFKGDICELSAIELRDLQPGLDFVHETDSWLFSWDFTDARCYTPPSGFIPPPSDVHSIIGGASYDWTWERFTVSGRPCKAGTFCTQNLDVGIWSCPVDDGDWDYCCRSGHQCGYSEGYNYPWCYVGAADRDQWRPCSDHYYPYQHTSRPFHWPVAYLHNEGPPNVTVNQQTSLVDNFLELLQNENLKKIQSQTTIPANSSTVEFTGVDITTETSTSAQTESTNAINKLWSWGQSKYNSTTSTKKLSNETVNQQEKKD</sequence>
<name>A0A1B6CQM5_9HEMI</name>
<feature type="domain" description="Apple" evidence="3">
    <location>
        <begin position="35"/>
        <end position="120"/>
    </location>
</feature>
<dbReference type="InterPro" id="IPR003609">
    <property type="entry name" value="Pan_app"/>
</dbReference>
<dbReference type="Gene3D" id="3.50.4.10">
    <property type="entry name" value="Hepatocyte Growth Factor"/>
    <property type="match status" value="3"/>
</dbReference>
<dbReference type="InterPro" id="IPR052774">
    <property type="entry name" value="Celegans_DevNeuronal_Protein"/>
</dbReference>
<feature type="compositionally biased region" description="Polar residues" evidence="1">
    <location>
        <begin position="124"/>
        <end position="134"/>
    </location>
</feature>
<protein>
    <recommendedName>
        <fullName evidence="3">Apple domain-containing protein</fullName>
    </recommendedName>
</protein>
<dbReference type="GO" id="GO:0009653">
    <property type="term" value="P:anatomical structure morphogenesis"/>
    <property type="evidence" value="ECO:0007669"/>
    <property type="project" value="TreeGrafter"/>
</dbReference>
<dbReference type="AlphaFoldDB" id="A0A1B6CQM5"/>
<dbReference type="SMART" id="SM00473">
    <property type="entry name" value="PAN_AP"/>
    <property type="match status" value="4"/>
</dbReference>
<dbReference type="PROSITE" id="PS50948">
    <property type="entry name" value="PAN"/>
    <property type="match status" value="3"/>
</dbReference>
<proteinExistence type="predicted"/>
<accession>A0A1B6CQM5</accession>
<feature type="domain" description="Apple" evidence="3">
    <location>
        <begin position="288"/>
        <end position="376"/>
    </location>
</feature>
<evidence type="ECO:0000259" key="3">
    <source>
        <dbReference type="PROSITE" id="PS50948"/>
    </source>
</evidence>
<dbReference type="PANTHER" id="PTHR47327:SF13">
    <property type="entry name" value="APPLE DOMAIN-CONTAINING PROTEIN"/>
    <property type="match status" value="1"/>
</dbReference>
<feature type="signal peptide" evidence="2">
    <location>
        <begin position="1"/>
        <end position="20"/>
    </location>
</feature>
<reference evidence="4" key="1">
    <citation type="submission" date="2015-12" db="EMBL/GenBank/DDBJ databases">
        <title>De novo transcriptome assembly of four potential Pierce s Disease insect vectors from Arizona vineyards.</title>
        <authorList>
            <person name="Tassone E.E."/>
        </authorList>
    </citation>
    <scope>NUCLEOTIDE SEQUENCE</scope>
</reference>
<gene>
    <name evidence="4" type="ORF">g.3172</name>
</gene>
<feature type="region of interest" description="Disordered" evidence="1">
    <location>
        <begin position="124"/>
        <end position="143"/>
    </location>
</feature>
<feature type="chain" id="PRO_5008580569" description="Apple domain-containing protein" evidence="2">
    <location>
        <begin position="21"/>
        <end position="809"/>
    </location>
</feature>